<dbReference type="EMBL" id="FQXG01000001">
    <property type="protein sequence ID" value="SHG92963.1"/>
    <property type="molecule type" value="Genomic_DNA"/>
</dbReference>
<reference evidence="2 3" key="1">
    <citation type="submission" date="2016-11" db="EMBL/GenBank/DDBJ databases">
        <authorList>
            <person name="Jaros S."/>
            <person name="Januszkiewicz K."/>
            <person name="Wedrychowicz H."/>
        </authorList>
    </citation>
    <scope>NUCLEOTIDE SEQUENCE [LARGE SCALE GENOMIC DNA]</scope>
    <source>
        <strain evidence="2 3">DSM 16917</strain>
    </source>
</reference>
<evidence type="ECO:0008006" key="4">
    <source>
        <dbReference type="Google" id="ProtNLM"/>
    </source>
</evidence>
<dbReference type="OrthoDB" id="6291512at2"/>
<dbReference type="InterPro" id="IPR046634">
    <property type="entry name" value="DUF6746"/>
</dbReference>
<gene>
    <name evidence="2" type="ORF">SAMN02745129_1177</name>
</gene>
<sequence>MKKLITLVCLLALALPGLAGDDKPIQHLDLPEVTTEAEAQTIFRDTTAELKQKQRLDSAELQQIHLITYSLERSVAYFVTHSEGERQAEARELAELVEAVHLSSETNQKTATEDNLARYFQAADRFAKGF</sequence>
<evidence type="ECO:0000313" key="2">
    <source>
        <dbReference type="EMBL" id="SHG92963.1"/>
    </source>
</evidence>
<dbReference type="AlphaFoldDB" id="A0A1M5NVF6"/>
<protein>
    <recommendedName>
        <fullName evidence="4">Cytochrome b562</fullName>
    </recommendedName>
</protein>
<feature type="signal peptide" evidence="1">
    <location>
        <begin position="1"/>
        <end position="19"/>
    </location>
</feature>
<dbReference type="Pfam" id="PF20531">
    <property type="entry name" value="DUF6746"/>
    <property type="match status" value="1"/>
</dbReference>
<name>A0A1M5NVF6_9GAMM</name>
<dbReference type="Proteomes" id="UP000184268">
    <property type="component" value="Unassembled WGS sequence"/>
</dbReference>
<dbReference type="STRING" id="299255.SAMN02745129_1177"/>
<proteinExistence type="predicted"/>
<keyword evidence="3" id="KW-1185">Reference proteome</keyword>
<accession>A0A1M5NVF6</accession>
<dbReference type="RefSeq" id="WP_067658361.1">
    <property type="nucleotide sequence ID" value="NZ_FQXG01000001.1"/>
</dbReference>
<evidence type="ECO:0000256" key="1">
    <source>
        <dbReference type="SAM" id="SignalP"/>
    </source>
</evidence>
<feature type="chain" id="PRO_5009912715" description="Cytochrome b562" evidence="1">
    <location>
        <begin position="20"/>
        <end position="130"/>
    </location>
</feature>
<keyword evidence="1" id="KW-0732">Signal</keyword>
<organism evidence="2 3">
    <name type="scientific">Ferrimonas marina</name>
    <dbReference type="NCBI Taxonomy" id="299255"/>
    <lineage>
        <taxon>Bacteria</taxon>
        <taxon>Pseudomonadati</taxon>
        <taxon>Pseudomonadota</taxon>
        <taxon>Gammaproteobacteria</taxon>
        <taxon>Alteromonadales</taxon>
        <taxon>Ferrimonadaceae</taxon>
        <taxon>Ferrimonas</taxon>
    </lineage>
</organism>
<evidence type="ECO:0000313" key="3">
    <source>
        <dbReference type="Proteomes" id="UP000184268"/>
    </source>
</evidence>